<comment type="caution">
    <text evidence="1">The sequence shown here is derived from an EMBL/GenBank/DDBJ whole genome shotgun (WGS) entry which is preliminary data.</text>
</comment>
<evidence type="ECO:0000313" key="1">
    <source>
        <dbReference type="EMBL" id="KAK8746155.1"/>
    </source>
</evidence>
<name>A0AAW0Y2R1_CHEQU</name>
<accession>A0AAW0Y2R1</accession>
<dbReference type="EMBL" id="JARKIK010000018">
    <property type="protein sequence ID" value="KAK8746155.1"/>
    <property type="molecule type" value="Genomic_DNA"/>
</dbReference>
<dbReference type="Proteomes" id="UP001445076">
    <property type="component" value="Unassembled WGS sequence"/>
</dbReference>
<feature type="non-terminal residue" evidence="1">
    <location>
        <position position="1"/>
    </location>
</feature>
<protein>
    <submittedName>
        <fullName evidence="1">Uncharacterized protein</fullName>
    </submittedName>
</protein>
<sequence>NSSSCRSVSLQPLEAEALDMSVSCSHLADKLLCQVPWSSPIELRHNGPAGADDLFFLEPRGIEPRFFSPRGRQISSPEPESLALHDYEGALLATATMSTYKPMGRHLWRDAHTNTTKT</sequence>
<evidence type="ECO:0000313" key="2">
    <source>
        <dbReference type="Proteomes" id="UP001445076"/>
    </source>
</evidence>
<feature type="non-terminal residue" evidence="1">
    <location>
        <position position="118"/>
    </location>
</feature>
<reference evidence="1 2" key="1">
    <citation type="journal article" date="2024" name="BMC Genomics">
        <title>Genome assembly of redclaw crayfish (Cherax quadricarinatus) provides insights into its immune adaptation and hypoxia tolerance.</title>
        <authorList>
            <person name="Liu Z."/>
            <person name="Zheng J."/>
            <person name="Li H."/>
            <person name="Fang K."/>
            <person name="Wang S."/>
            <person name="He J."/>
            <person name="Zhou D."/>
            <person name="Weng S."/>
            <person name="Chi M."/>
            <person name="Gu Z."/>
            <person name="He J."/>
            <person name="Li F."/>
            <person name="Wang M."/>
        </authorList>
    </citation>
    <scope>NUCLEOTIDE SEQUENCE [LARGE SCALE GENOMIC DNA]</scope>
    <source>
        <strain evidence="1">ZL_2023a</strain>
    </source>
</reference>
<proteinExistence type="predicted"/>
<keyword evidence="2" id="KW-1185">Reference proteome</keyword>
<organism evidence="1 2">
    <name type="scientific">Cherax quadricarinatus</name>
    <name type="common">Australian red claw crayfish</name>
    <dbReference type="NCBI Taxonomy" id="27406"/>
    <lineage>
        <taxon>Eukaryota</taxon>
        <taxon>Metazoa</taxon>
        <taxon>Ecdysozoa</taxon>
        <taxon>Arthropoda</taxon>
        <taxon>Crustacea</taxon>
        <taxon>Multicrustacea</taxon>
        <taxon>Malacostraca</taxon>
        <taxon>Eumalacostraca</taxon>
        <taxon>Eucarida</taxon>
        <taxon>Decapoda</taxon>
        <taxon>Pleocyemata</taxon>
        <taxon>Astacidea</taxon>
        <taxon>Parastacoidea</taxon>
        <taxon>Parastacidae</taxon>
        <taxon>Cherax</taxon>
    </lineage>
</organism>
<gene>
    <name evidence="1" type="ORF">OTU49_017268</name>
</gene>
<dbReference type="AlphaFoldDB" id="A0AAW0Y2R1"/>